<sequence length="104" mass="11499">MFLFSKVKSVSGKQLENQLSDRPIILDVREKSEFIGGHIPGSVNVPLGKIQTYKVKKDQTVYVICQSGVRSKQAVKILAKKEIDAVHVKGGMIRWQGAVKGGNY</sequence>
<evidence type="ECO:0000259" key="1">
    <source>
        <dbReference type="PROSITE" id="PS50206"/>
    </source>
</evidence>
<dbReference type="PANTHER" id="PTHR43031:SF17">
    <property type="entry name" value="SULFURTRANSFERASE YTWF-RELATED"/>
    <property type="match status" value="1"/>
</dbReference>
<dbReference type="InterPro" id="IPR050229">
    <property type="entry name" value="GlpE_sulfurtransferase"/>
</dbReference>
<organism evidence="2 3">
    <name type="scientific">Enterococcus larvae</name>
    <dbReference type="NCBI Taxonomy" id="2794352"/>
    <lineage>
        <taxon>Bacteria</taxon>
        <taxon>Bacillati</taxon>
        <taxon>Bacillota</taxon>
        <taxon>Bacilli</taxon>
        <taxon>Lactobacillales</taxon>
        <taxon>Enterococcaceae</taxon>
        <taxon>Enterococcus</taxon>
    </lineage>
</organism>
<comment type="caution">
    <text evidence="2">The sequence shown here is derived from an EMBL/GenBank/DDBJ whole genome shotgun (WGS) entry which is preliminary data.</text>
</comment>
<reference evidence="2 3" key="1">
    <citation type="submission" date="2020-12" db="EMBL/GenBank/DDBJ databases">
        <title>Vagococcus allomyrinae sp. nov. and Enterococcus lavae sp. nov., isolated from the larvae of Allomyrina dichotoma.</title>
        <authorList>
            <person name="Lee S.D."/>
        </authorList>
    </citation>
    <scope>NUCLEOTIDE SEQUENCE [LARGE SCALE GENOMIC DNA]</scope>
    <source>
        <strain evidence="2 3">BWM-S5</strain>
    </source>
</reference>
<gene>
    <name evidence="2" type="ORF">I6N96_15235</name>
</gene>
<dbReference type="InterPro" id="IPR001763">
    <property type="entry name" value="Rhodanese-like_dom"/>
</dbReference>
<protein>
    <submittedName>
        <fullName evidence="2">Rhodanese-like domain-containing protein</fullName>
    </submittedName>
</protein>
<dbReference type="SUPFAM" id="SSF52821">
    <property type="entry name" value="Rhodanese/Cell cycle control phosphatase"/>
    <property type="match status" value="1"/>
</dbReference>
<dbReference type="Gene3D" id="3.40.250.10">
    <property type="entry name" value="Rhodanese-like domain"/>
    <property type="match status" value="1"/>
</dbReference>
<dbReference type="Pfam" id="PF00581">
    <property type="entry name" value="Rhodanese"/>
    <property type="match status" value="1"/>
</dbReference>
<accession>A0ABS4CM17</accession>
<dbReference type="EMBL" id="JAEDXU010000009">
    <property type="protein sequence ID" value="MBP1047640.1"/>
    <property type="molecule type" value="Genomic_DNA"/>
</dbReference>
<keyword evidence="3" id="KW-1185">Reference proteome</keyword>
<feature type="domain" description="Rhodanese" evidence="1">
    <location>
        <begin position="19"/>
        <end position="104"/>
    </location>
</feature>
<dbReference type="PROSITE" id="PS50206">
    <property type="entry name" value="RHODANESE_3"/>
    <property type="match status" value="1"/>
</dbReference>
<dbReference type="Proteomes" id="UP000673375">
    <property type="component" value="Unassembled WGS sequence"/>
</dbReference>
<dbReference type="InterPro" id="IPR036873">
    <property type="entry name" value="Rhodanese-like_dom_sf"/>
</dbReference>
<evidence type="ECO:0000313" key="3">
    <source>
        <dbReference type="Proteomes" id="UP000673375"/>
    </source>
</evidence>
<dbReference type="PANTHER" id="PTHR43031">
    <property type="entry name" value="FAD-DEPENDENT OXIDOREDUCTASE"/>
    <property type="match status" value="1"/>
</dbReference>
<name>A0ABS4CM17_9ENTE</name>
<dbReference type="SMART" id="SM00450">
    <property type="entry name" value="RHOD"/>
    <property type="match status" value="1"/>
</dbReference>
<evidence type="ECO:0000313" key="2">
    <source>
        <dbReference type="EMBL" id="MBP1047640.1"/>
    </source>
</evidence>
<dbReference type="RefSeq" id="WP_209558424.1">
    <property type="nucleotide sequence ID" value="NZ_JAEDXU010000009.1"/>
</dbReference>
<proteinExistence type="predicted"/>
<dbReference type="CDD" id="cd00158">
    <property type="entry name" value="RHOD"/>
    <property type="match status" value="1"/>
</dbReference>